<dbReference type="eggNOG" id="ENOG502RIZI">
    <property type="taxonomic scope" value="Eukaryota"/>
</dbReference>
<evidence type="ECO:0000313" key="3">
    <source>
        <dbReference type="EMBL" id="KGM91412.1"/>
    </source>
</evidence>
<reference evidence="3 4" key="1">
    <citation type="journal article" date="2011" name="PLoS Genet.">
        <title>Comparative genomic analysis of human fungal pathogens causing paracoccidioidomycosis.</title>
        <authorList>
            <person name="Desjardins C.A."/>
            <person name="Champion M.D."/>
            <person name="Holder J.W."/>
            <person name="Muszewska A."/>
            <person name="Goldberg J."/>
            <person name="Bailao A.M."/>
            <person name="Brigido M.M."/>
            <person name="Ferreira M.E."/>
            <person name="Garcia A.M."/>
            <person name="Grynberg M."/>
            <person name="Gujja S."/>
            <person name="Heiman D.I."/>
            <person name="Henn M.R."/>
            <person name="Kodira C.D."/>
            <person name="Leon-Narvaez H."/>
            <person name="Longo L.V."/>
            <person name="Ma L.J."/>
            <person name="Malavazi I."/>
            <person name="Matsuo A.L."/>
            <person name="Morais F.V."/>
            <person name="Pereira M."/>
            <person name="Rodriguez-Brito S."/>
            <person name="Sakthikumar S."/>
            <person name="Salem-Izacc S.M."/>
            <person name="Sykes S.M."/>
            <person name="Teixeira M.M."/>
            <person name="Vallejo M.C."/>
            <person name="Walter M.E."/>
            <person name="Yandava C."/>
            <person name="Young S."/>
            <person name="Zeng Q."/>
            <person name="Zucker J."/>
            <person name="Felipe M.S."/>
            <person name="Goldman G.H."/>
            <person name="Haas B.J."/>
            <person name="McEwen J.G."/>
            <person name="Nino-Vega G."/>
            <person name="Puccia R."/>
            <person name="San-Blas G."/>
            <person name="Soares C.M."/>
            <person name="Birren B.W."/>
            <person name="Cuomo C.A."/>
        </authorList>
    </citation>
    <scope>NUCLEOTIDE SEQUENCE [LARGE SCALE GENOMIC DNA]</scope>
    <source>
        <strain evidence="3 4">Pb18</strain>
    </source>
</reference>
<dbReference type="SUPFAM" id="SSF54160">
    <property type="entry name" value="Chromo domain-like"/>
    <property type="match status" value="1"/>
</dbReference>
<proteinExistence type="predicted"/>
<dbReference type="VEuPathDB" id="FungiDB:PADG_12498"/>
<protein>
    <recommendedName>
        <fullName evidence="2">Chromo domain-containing protein</fullName>
    </recommendedName>
</protein>
<evidence type="ECO:0000256" key="1">
    <source>
        <dbReference type="ARBA" id="ARBA00011353"/>
    </source>
</evidence>
<dbReference type="RefSeq" id="XP_010763943.1">
    <property type="nucleotide sequence ID" value="XM_010765641.1"/>
</dbReference>
<evidence type="ECO:0000259" key="2">
    <source>
        <dbReference type="PROSITE" id="PS50013"/>
    </source>
</evidence>
<comment type="subunit">
    <text evidence="1">Component of the NuA4 histone acetyltransferase complex.</text>
</comment>
<dbReference type="PROSITE" id="PS50013">
    <property type="entry name" value="CHROMO_2"/>
    <property type="match status" value="1"/>
</dbReference>
<evidence type="ECO:0000313" key="4">
    <source>
        <dbReference type="Proteomes" id="UP000001628"/>
    </source>
</evidence>
<dbReference type="InParanoid" id="A0A0A0HRY3"/>
<organism evidence="3 4">
    <name type="scientific">Paracoccidioides brasiliensis (strain Pb18)</name>
    <dbReference type="NCBI Taxonomy" id="502780"/>
    <lineage>
        <taxon>Eukaryota</taxon>
        <taxon>Fungi</taxon>
        <taxon>Dikarya</taxon>
        <taxon>Ascomycota</taxon>
        <taxon>Pezizomycotina</taxon>
        <taxon>Eurotiomycetes</taxon>
        <taxon>Eurotiomycetidae</taxon>
        <taxon>Onygenales</taxon>
        <taxon>Ajellomycetaceae</taxon>
        <taxon>Paracoccidioides</taxon>
    </lineage>
</organism>
<keyword evidence="4" id="KW-1185">Reference proteome</keyword>
<dbReference type="Pfam" id="PF24626">
    <property type="entry name" value="SH3_Tf2-1"/>
    <property type="match status" value="1"/>
</dbReference>
<dbReference type="InterPro" id="IPR016197">
    <property type="entry name" value="Chromo-like_dom_sf"/>
</dbReference>
<name>A0A0A0HRY3_PARBD</name>
<accession>A0A0A0HRY3</accession>
<dbReference type="GeneID" id="22588395"/>
<dbReference type="HOGENOM" id="CLU_000384_6_8_1"/>
<dbReference type="AlphaFoldDB" id="A0A0A0HRY3"/>
<sequence>MGTNHLCKKLDMKYNQYTVLEKIESHAYQLNIPPSIHNVFNVKLLHAAVTDPLPSQRQTDWQPPTIETLEGPEFEIEEICDEQTYQRKKQYLIKWVGWAEPMWNDMSLLQEVKALNTWEASQQTKLGVKRTLNSHKGLQQRGRRGVV</sequence>
<dbReference type="Gene3D" id="2.40.50.40">
    <property type="match status" value="1"/>
</dbReference>
<gene>
    <name evidence="3" type="ORF">PADG_12498</name>
</gene>
<dbReference type="KEGG" id="pbn:PADG_12498"/>
<dbReference type="EMBL" id="KN275982">
    <property type="protein sequence ID" value="KGM91412.1"/>
    <property type="molecule type" value="Genomic_DNA"/>
</dbReference>
<dbReference type="Proteomes" id="UP000001628">
    <property type="component" value="Unassembled WGS sequence"/>
</dbReference>
<dbReference type="InterPro" id="IPR056924">
    <property type="entry name" value="SH3_Tf2-1"/>
</dbReference>
<dbReference type="GO" id="GO:0006338">
    <property type="term" value="P:chromatin remodeling"/>
    <property type="evidence" value="ECO:0007669"/>
    <property type="project" value="UniProtKB-ARBA"/>
</dbReference>
<feature type="domain" description="Chromo" evidence="2">
    <location>
        <begin position="74"/>
        <end position="119"/>
    </location>
</feature>
<dbReference type="InterPro" id="IPR000953">
    <property type="entry name" value="Chromo/chromo_shadow_dom"/>
</dbReference>